<dbReference type="Proteomes" id="UP000798602">
    <property type="component" value="Unassembled WGS sequence"/>
</dbReference>
<dbReference type="RefSeq" id="WP_166535996.1">
    <property type="nucleotide sequence ID" value="NZ_JAABLM010000003.1"/>
</dbReference>
<evidence type="ECO:0000313" key="2">
    <source>
        <dbReference type="EMBL" id="NBL64168.1"/>
    </source>
</evidence>
<evidence type="ECO:0000313" key="3">
    <source>
        <dbReference type="Proteomes" id="UP000798602"/>
    </source>
</evidence>
<sequence length="70" mass="7875">MEDKKQHRNQQSGKTDKSGKYVNVNNLPNIDLENHAPKSEGGKMPEKETKNLKNNSEQDKQQGNDTIGIP</sequence>
<name>A0ABW9ZBK3_9FLAO</name>
<dbReference type="EMBL" id="JAABLM010000003">
    <property type="protein sequence ID" value="NBL64168.1"/>
    <property type="molecule type" value="Genomic_DNA"/>
</dbReference>
<protein>
    <recommendedName>
        <fullName evidence="4">Alpha-amylase</fullName>
    </recommendedName>
</protein>
<comment type="caution">
    <text evidence="2">The sequence shown here is derived from an EMBL/GenBank/DDBJ whole genome shotgun (WGS) entry which is preliminary data.</text>
</comment>
<organism evidence="2 3">
    <name type="scientific">Flavobacterium ichthyis</name>
    <dbReference type="NCBI Taxonomy" id="2698827"/>
    <lineage>
        <taxon>Bacteria</taxon>
        <taxon>Pseudomonadati</taxon>
        <taxon>Bacteroidota</taxon>
        <taxon>Flavobacteriia</taxon>
        <taxon>Flavobacteriales</taxon>
        <taxon>Flavobacteriaceae</taxon>
        <taxon>Flavobacterium</taxon>
    </lineage>
</organism>
<feature type="compositionally biased region" description="Basic and acidic residues" evidence="1">
    <location>
        <begin position="32"/>
        <end position="62"/>
    </location>
</feature>
<gene>
    <name evidence="2" type="ORF">GV828_03015</name>
</gene>
<accession>A0ABW9ZBK3</accession>
<proteinExistence type="predicted"/>
<keyword evidence="3" id="KW-1185">Reference proteome</keyword>
<reference evidence="3" key="1">
    <citation type="submission" date="2020-01" db="EMBL/GenBank/DDBJ databases">
        <title>Sphingomonas sp. strain CSW-10.</title>
        <authorList>
            <person name="Chen W.-M."/>
        </authorList>
    </citation>
    <scope>NUCLEOTIDE SEQUENCE [LARGE SCALE GENOMIC DNA]</scope>
    <source>
        <strain evidence="3">NST-5</strain>
    </source>
</reference>
<feature type="region of interest" description="Disordered" evidence="1">
    <location>
        <begin position="1"/>
        <end position="70"/>
    </location>
</feature>
<evidence type="ECO:0008006" key="4">
    <source>
        <dbReference type="Google" id="ProtNLM"/>
    </source>
</evidence>
<evidence type="ECO:0000256" key="1">
    <source>
        <dbReference type="SAM" id="MobiDB-lite"/>
    </source>
</evidence>